<dbReference type="Pfam" id="PF01638">
    <property type="entry name" value="HxlR"/>
    <property type="match status" value="1"/>
</dbReference>
<dbReference type="InterPro" id="IPR036388">
    <property type="entry name" value="WH-like_DNA-bd_sf"/>
</dbReference>
<evidence type="ECO:0000256" key="3">
    <source>
        <dbReference type="ARBA" id="ARBA00023163"/>
    </source>
</evidence>
<organism evidence="5">
    <name type="scientific">uncultured Eubacteriales bacterium</name>
    <dbReference type="NCBI Taxonomy" id="172733"/>
    <lineage>
        <taxon>Bacteria</taxon>
        <taxon>Bacillati</taxon>
        <taxon>Bacillota</taxon>
        <taxon>Clostridia</taxon>
        <taxon>Eubacteriales</taxon>
        <taxon>environmental samples</taxon>
    </lineage>
</organism>
<dbReference type="PANTHER" id="PTHR33204:SF29">
    <property type="entry name" value="TRANSCRIPTIONAL REGULATOR"/>
    <property type="match status" value="1"/>
</dbReference>
<dbReference type="GO" id="GO:0003677">
    <property type="term" value="F:DNA binding"/>
    <property type="evidence" value="ECO:0007669"/>
    <property type="project" value="UniProtKB-KW"/>
</dbReference>
<feature type="domain" description="HTH hxlR-type" evidence="4">
    <location>
        <begin position="5"/>
        <end position="110"/>
    </location>
</feature>
<protein>
    <submittedName>
        <fullName evidence="5">Feruloyl esterase</fullName>
    </submittedName>
</protein>
<dbReference type="Gene3D" id="1.10.10.10">
    <property type="entry name" value="Winged helix-like DNA-binding domain superfamily/Winged helix DNA-binding domain"/>
    <property type="match status" value="1"/>
</dbReference>
<name>A0A212K8D0_9FIRM</name>
<evidence type="ECO:0000256" key="1">
    <source>
        <dbReference type="ARBA" id="ARBA00023015"/>
    </source>
</evidence>
<proteinExistence type="predicted"/>
<evidence type="ECO:0000259" key="4">
    <source>
        <dbReference type="PROSITE" id="PS51118"/>
    </source>
</evidence>
<evidence type="ECO:0000256" key="2">
    <source>
        <dbReference type="ARBA" id="ARBA00023125"/>
    </source>
</evidence>
<dbReference type="AlphaFoldDB" id="A0A212K8D0"/>
<keyword evidence="2" id="KW-0238">DNA-binding</keyword>
<evidence type="ECO:0000313" key="5">
    <source>
        <dbReference type="EMBL" id="SBW07963.1"/>
    </source>
</evidence>
<keyword evidence="3" id="KW-0804">Transcription</keyword>
<reference evidence="5" key="1">
    <citation type="submission" date="2016-04" db="EMBL/GenBank/DDBJ databases">
        <authorList>
            <person name="Evans L.H."/>
            <person name="Alamgir A."/>
            <person name="Owens N."/>
            <person name="Weber N.D."/>
            <person name="Virtaneva K."/>
            <person name="Barbian K."/>
            <person name="Babar A."/>
            <person name="Rosenke K."/>
        </authorList>
    </citation>
    <scope>NUCLEOTIDE SEQUENCE</scope>
    <source>
        <strain evidence="5">86</strain>
    </source>
</reference>
<keyword evidence="1" id="KW-0805">Transcription regulation</keyword>
<accession>A0A212K8D0</accession>
<dbReference type="InterPro" id="IPR036390">
    <property type="entry name" value="WH_DNA-bd_sf"/>
</dbReference>
<gene>
    <name evidence="5" type="ORF">KL86CLO1_12370</name>
</gene>
<dbReference type="PROSITE" id="PS51118">
    <property type="entry name" value="HTH_HXLR"/>
    <property type="match status" value="1"/>
</dbReference>
<dbReference type="InterPro" id="IPR002577">
    <property type="entry name" value="HTH_HxlR"/>
</dbReference>
<dbReference type="EMBL" id="FLUN01000001">
    <property type="protein sequence ID" value="SBW07963.1"/>
    <property type="molecule type" value="Genomic_DNA"/>
</dbReference>
<dbReference type="PANTHER" id="PTHR33204">
    <property type="entry name" value="TRANSCRIPTIONAL REGULATOR, MARR FAMILY"/>
    <property type="match status" value="1"/>
</dbReference>
<dbReference type="SUPFAM" id="SSF46785">
    <property type="entry name" value="Winged helix' DNA-binding domain"/>
    <property type="match status" value="1"/>
</dbReference>
<sequence length="117" mass="13631">MHDGCETVNVKPFAYAMSLIDGKWKMHILFWLWQMEVLRYGELKRALGTITHKMLTTQLKELEAGGLILRREYPQVPPKVEYSMSEKGLTLMPVLQSLCRWGHEHIEDTEQEQVSSL</sequence>